<name>A0A1W0E5R4_9MICR</name>
<feature type="transmembrane region" description="Helical" evidence="1">
    <location>
        <begin position="110"/>
        <end position="130"/>
    </location>
</feature>
<evidence type="ECO:0000313" key="2">
    <source>
        <dbReference type="EMBL" id="OQS54585.1"/>
    </source>
</evidence>
<feature type="transmembrane region" description="Helical" evidence="1">
    <location>
        <begin position="71"/>
        <end position="90"/>
    </location>
</feature>
<keyword evidence="1" id="KW-0812">Transmembrane</keyword>
<gene>
    <name evidence="2" type="ORF">EHP00_90</name>
</gene>
<sequence>MFGTFLRCFLIGCGIYGNFDFALSKNDAYVLNQMPGGKIRFFEYLCNYFAIFALTIGFVKKLRGFRNIHSFLMTVALSTQFTAVTLYWSYKKMYPAYFKGFNTGDIRIDIFIEMSQHFLLFLACLLDPFLIGACKKFISFILFIFSFGYVAYICYLFTTFSTWPYLFFKEVDDVSKAIYLGLIIILPQFFYKILLVFMLYK</sequence>
<organism evidence="2 3">
    <name type="scientific">Ecytonucleospora hepatopenaei</name>
    <dbReference type="NCBI Taxonomy" id="646526"/>
    <lineage>
        <taxon>Eukaryota</taxon>
        <taxon>Fungi</taxon>
        <taxon>Fungi incertae sedis</taxon>
        <taxon>Microsporidia</taxon>
        <taxon>Enterocytozoonidae</taxon>
        <taxon>Ecytonucleospora</taxon>
    </lineage>
</organism>
<accession>A0A1W0E5R4</accession>
<dbReference type="VEuPathDB" id="MicrosporidiaDB:EHP00_90"/>
<keyword evidence="3" id="KW-1185">Reference proteome</keyword>
<reference evidence="2 3" key="1">
    <citation type="journal article" date="2017" name="Environ. Microbiol.">
        <title>Decay of the glycolytic pathway and adaptation to intranuclear parasitism within Enterocytozoonidae microsporidia.</title>
        <authorList>
            <person name="Wiredu Boakye D."/>
            <person name="Jaroenlak P."/>
            <person name="Prachumwat A."/>
            <person name="Williams T.A."/>
            <person name="Bateman K.S."/>
            <person name="Itsathitphaisarn O."/>
            <person name="Sritunyalucksana K."/>
            <person name="Paszkiewicz K.H."/>
            <person name="Moore K.A."/>
            <person name="Stentiford G.D."/>
            <person name="Williams B.A."/>
        </authorList>
    </citation>
    <scope>NUCLEOTIDE SEQUENCE [LARGE SCALE GENOMIC DNA]</scope>
    <source>
        <strain evidence="2 3">TH1</strain>
    </source>
</reference>
<feature type="transmembrane region" description="Helical" evidence="1">
    <location>
        <begin position="137"/>
        <end position="158"/>
    </location>
</feature>
<keyword evidence="1" id="KW-0472">Membrane</keyword>
<evidence type="ECO:0000313" key="3">
    <source>
        <dbReference type="Proteomes" id="UP000192758"/>
    </source>
</evidence>
<keyword evidence="1" id="KW-1133">Transmembrane helix</keyword>
<feature type="transmembrane region" description="Helical" evidence="1">
    <location>
        <begin position="178"/>
        <end position="200"/>
    </location>
</feature>
<protein>
    <submittedName>
        <fullName evidence="2">Uncharacterized protein</fullName>
    </submittedName>
</protein>
<dbReference type="Proteomes" id="UP000192758">
    <property type="component" value="Unassembled WGS sequence"/>
</dbReference>
<proteinExistence type="predicted"/>
<feature type="transmembrane region" description="Helical" evidence="1">
    <location>
        <begin position="41"/>
        <end position="59"/>
    </location>
</feature>
<comment type="caution">
    <text evidence="2">The sequence shown here is derived from an EMBL/GenBank/DDBJ whole genome shotgun (WGS) entry which is preliminary data.</text>
</comment>
<dbReference type="EMBL" id="MNPJ01000019">
    <property type="protein sequence ID" value="OQS54585.1"/>
    <property type="molecule type" value="Genomic_DNA"/>
</dbReference>
<dbReference type="OrthoDB" id="10441790at2759"/>
<dbReference type="AlphaFoldDB" id="A0A1W0E5R4"/>
<evidence type="ECO:0000256" key="1">
    <source>
        <dbReference type="SAM" id="Phobius"/>
    </source>
</evidence>